<dbReference type="CDD" id="cd02440">
    <property type="entry name" value="AdoMet_MTases"/>
    <property type="match status" value="1"/>
</dbReference>
<comment type="caution">
    <text evidence="2">The sequence shown here is derived from an EMBL/GenBank/DDBJ whole genome shotgun (WGS) entry which is preliminary data.</text>
</comment>
<keyword evidence="3" id="KW-1185">Reference proteome</keyword>
<dbReference type="EMBL" id="MDHN01000028">
    <property type="protein sequence ID" value="OFC70573.1"/>
    <property type="molecule type" value="Genomic_DNA"/>
</dbReference>
<feature type="domain" description="Methyltransferase type 11" evidence="1">
    <location>
        <begin position="35"/>
        <end position="126"/>
    </location>
</feature>
<dbReference type="InterPro" id="IPR013216">
    <property type="entry name" value="Methyltransf_11"/>
</dbReference>
<evidence type="ECO:0000259" key="1">
    <source>
        <dbReference type="Pfam" id="PF08241"/>
    </source>
</evidence>
<dbReference type="SUPFAM" id="SSF53335">
    <property type="entry name" value="S-adenosyl-L-methionine-dependent methyltransferases"/>
    <property type="match status" value="1"/>
</dbReference>
<dbReference type="InterPro" id="IPR029063">
    <property type="entry name" value="SAM-dependent_MTases_sf"/>
</dbReference>
<reference evidence="2 3" key="1">
    <citation type="submission" date="2016-08" db="EMBL/GenBank/DDBJ databases">
        <authorList>
            <person name="Seilhamer J.J."/>
        </authorList>
    </citation>
    <scope>NUCLEOTIDE SEQUENCE [LARGE SCALE GENOMIC DNA]</scope>
    <source>
        <strain evidence="2 3">KCTC 42603</strain>
    </source>
</reference>
<gene>
    <name evidence="2" type="ORF">BFC18_12520</name>
</gene>
<dbReference type="Pfam" id="PF08241">
    <property type="entry name" value="Methyltransf_11"/>
    <property type="match status" value="1"/>
</dbReference>
<sequence>MERLTLLENTKQETRLIEQHIRNVAEQANGKLIILEAGCGQKWPLKLEGIDRFITGVDIDEAALALRKAKHNDLHEIVIGDLRALDLPAEHFDVIYTSYVLEHIENINKVLMNFTLWLKPGGLIVIKVPDRYTVYGFLARMTPHWLHVSYYRFIKGKTQAGEPGHAPYPIVYDPQLSRGGIKAFCDANGLQLSMEMGKNNYLRKRSKKDKVVGFFARILSTLSMGKLAWRYNDVIFIIQKPAS</sequence>
<dbReference type="PANTHER" id="PTHR43861">
    <property type="entry name" value="TRANS-ACONITATE 2-METHYLTRANSFERASE-RELATED"/>
    <property type="match status" value="1"/>
</dbReference>
<dbReference type="GO" id="GO:0008757">
    <property type="term" value="F:S-adenosylmethionine-dependent methyltransferase activity"/>
    <property type="evidence" value="ECO:0007669"/>
    <property type="project" value="InterPro"/>
</dbReference>
<name>A0A1E7ZAL8_9ALTE</name>
<dbReference type="Proteomes" id="UP000175691">
    <property type="component" value="Unassembled WGS sequence"/>
</dbReference>
<dbReference type="STRING" id="1656094.BFC18_12520"/>
<protein>
    <recommendedName>
        <fullName evidence="1">Methyltransferase type 11 domain-containing protein</fullName>
    </recommendedName>
</protein>
<evidence type="ECO:0000313" key="2">
    <source>
        <dbReference type="EMBL" id="OFC70573.1"/>
    </source>
</evidence>
<dbReference type="OrthoDB" id="9810247at2"/>
<dbReference type="RefSeq" id="WP_070125646.1">
    <property type="nucleotide sequence ID" value="NZ_MDHN01000028.1"/>
</dbReference>
<dbReference type="AlphaFoldDB" id="A0A1E7ZAL8"/>
<dbReference type="Gene3D" id="3.40.50.150">
    <property type="entry name" value="Vaccinia Virus protein VP39"/>
    <property type="match status" value="1"/>
</dbReference>
<evidence type="ECO:0000313" key="3">
    <source>
        <dbReference type="Proteomes" id="UP000175691"/>
    </source>
</evidence>
<accession>A0A1E7ZAL8</accession>
<organism evidence="2 3">
    <name type="scientific">Alteromonas confluentis</name>
    <dbReference type="NCBI Taxonomy" id="1656094"/>
    <lineage>
        <taxon>Bacteria</taxon>
        <taxon>Pseudomonadati</taxon>
        <taxon>Pseudomonadota</taxon>
        <taxon>Gammaproteobacteria</taxon>
        <taxon>Alteromonadales</taxon>
        <taxon>Alteromonadaceae</taxon>
        <taxon>Alteromonas/Salinimonas group</taxon>
        <taxon>Alteromonas</taxon>
    </lineage>
</organism>
<proteinExistence type="predicted"/>